<comment type="subcellular location">
    <subcellularLocation>
        <location evidence="1">Nucleus</location>
    </subcellularLocation>
</comment>
<dbReference type="Pfam" id="PF14828">
    <property type="entry name" value="Amnionless"/>
    <property type="match status" value="1"/>
</dbReference>
<evidence type="ECO:0000256" key="5">
    <source>
        <dbReference type="ARBA" id="ARBA00022771"/>
    </source>
</evidence>
<dbReference type="InterPro" id="IPR013087">
    <property type="entry name" value="Znf_C2H2_type"/>
</dbReference>
<feature type="compositionally biased region" description="Low complexity" evidence="11">
    <location>
        <begin position="80"/>
        <end position="89"/>
    </location>
</feature>
<dbReference type="SUPFAM" id="SSF57667">
    <property type="entry name" value="beta-beta-alpha zinc fingers"/>
    <property type="match status" value="1"/>
</dbReference>
<dbReference type="InterPro" id="IPR011011">
    <property type="entry name" value="Znf_FYVE_PHD"/>
</dbReference>
<keyword evidence="12" id="KW-1133">Transmembrane helix</keyword>
<evidence type="ECO:0000256" key="11">
    <source>
        <dbReference type="SAM" id="MobiDB-lite"/>
    </source>
</evidence>
<dbReference type="GO" id="GO:0005634">
    <property type="term" value="C:nucleus"/>
    <property type="evidence" value="ECO:0007669"/>
    <property type="project" value="UniProtKB-SubCell"/>
</dbReference>
<dbReference type="InterPro" id="IPR025750">
    <property type="entry name" value="DPF1-3_N"/>
</dbReference>
<keyword evidence="6" id="KW-0862">Zinc</keyword>
<dbReference type="FunFam" id="3.30.40.10:FF:000005">
    <property type="entry name" value="zinc finger protein isoform X1"/>
    <property type="match status" value="1"/>
</dbReference>
<gene>
    <name evidence="15" type="ORF">M514_09222</name>
</gene>
<dbReference type="GO" id="GO:0008270">
    <property type="term" value="F:zinc ion binding"/>
    <property type="evidence" value="ECO:0007669"/>
    <property type="project" value="UniProtKB-KW"/>
</dbReference>
<dbReference type="Pfam" id="PF14051">
    <property type="entry name" value="DPF1-3_N"/>
    <property type="match status" value="1"/>
</dbReference>
<evidence type="ECO:0000259" key="13">
    <source>
        <dbReference type="PROSITE" id="PS50016"/>
    </source>
</evidence>
<keyword evidence="3" id="KW-0479">Metal-binding</keyword>
<evidence type="ECO:0000256" key="9">
    <source>
        <dbReference type="ARBA" id="ARBA00023242"/>
    </source>
</evidence>
<evidence type="ECO:0000256" key="3">
    <source>
        <dbReference type="ARBA" id="ARBA00022723"/>
    </source>
</evidence>
<dbReference type="InterPro" id="IPR036236">
    <property type="entry name" value="Znf_C2H2_sf"/>
</dbReference>
<dbReference type="CDD" id="cd15619">
    <property type="entry name" value="PHD1_d4"/>
    <property type="match status" value="1"/>
</dbReference>
<evidence type="ECO:0000256" key="8">
    <source>
        <dbReference type="ARBA" id="ARBA00023163"/>
    </source>
</evidence>
<evidence type="ECO:0000256" key="12">
    <source>
        <dbReference type="SAM" id="Phobius"/>
    </source>
</evidence>
<sequence>MAGAEFNYAELVESCSQYNHLITLDRQQRLPFLDAQTGIAQVPCNLWRSRRERRLSSDPNVVYTYPSRRWRKKKNPVPPAASASSVKSAEIVADSRANQEAEPSRDSNDANRPLVGETSTLLDREFREQFWYDDYGDVTGEDYEDPSDTDDYEELTKRKRKKKSAAKTAKKPSTSGDNASERPFSCSHCGMRYKTKPGLHYHMRHHHSEAVRGELSVSVDPSVLPGSATPKVASAAAGIALSQHDVAYASARRPGPSTSFRSDQNNTGGPVEVSSICDLCLGDVNENKKTNKPEQLISCSDCGRSGHPSCLQFTTNMVISTKKYGWQCIECKSCAVCGTSENDEQLLFCDDCDRGFHMYCLMPKLLAPPEESCLQEVDDRWELIFTGNSTLWLGASDCPTTPSIQSPVWTSWWDPSAWVVSNGAQPLLHSDMVPGKFDIAIFHPQAAYRVNISLNPSVGRLFFGAREQTNETLHQYFRAAESALQFSGTSLSIARSECKLMSGCPSENTASDKINEICKYVQCDQTARCTNSFRPVGHCCHFCGATFKFSCQDENINALTMQRDAIESRYLCPDGAFRYAITRIYNSSYCQAVVAWQRMDGRFDASAALSCLRHIKERYELEDTTDLIVSSERASVNYGKIPALPIVRICLVSVLLLCLSALLLLLSLIVWQYSSVKECFLEQLIRFRVLWSDEDDDRVHFELTEPSDRKFENPTYLQMLQRENVESEELLMAAAEFYRIKGEVVAEKF</sequence>
<dbReference type="PROSITE" id="PS50016">
    <property type="entry name" value="ZF_PHD_2"/>
    <property type="match status" value="1"/>
</dbReference>
<dbReference type="SUPFAM" id="SSF57903">
    <property type="entry name" value="FYVE/PHD zinc finger"/>
    <property type="match status" value="2"/>
</dbReference>
<accession>A0A085NLB8</accession>
<evidence type="ECO:0000256" key="2">
    <source>
        <dbReference type="ARBA" id="ARBA00010539"/>
    </source>
</evidence>
<dbReference type="EMBL" id="KL367489">
    <property type="protein sequence ID" value="KFD70264.1"/>
    <property type="molecule type" value="Genomic_DNA"/>
</dbReference>
<keyword evidence="7" id="KW-0805">Transcription regulation</keyword>
<evidence type="ECO:0000256" key="4">
    <source>
        <dbReference type="ARBA" id="ARBA00022737"/>
    </source>
</evidence>
<dbReference type="PROSITE" id="PS50157">
    <property type="entry name" value="ZINC_FINGER_C2H2_2"/>
    <property type="match status" value="1"/>
</dbReference>
<dbReference type="Gene3D" id="3.30.160.60">
    <property type="entry name" value="Classic Zinc Finger"/>
    <property type="match status" value="1"/>
</dbReference>
<feature type="transmembrane region" description="Helical" evidence="12">
    <location>
        <begin position="646"/>
        <end position="671"/>
    </location>
</feature>
<evidence type="ECO:0000259" key="14">
    <source>
        <dbReference type="PROSITE" id="PS50157"/>
    </source>
</evidence>
<evidence type="ECO:0000256" key="10">
    <source>
        <dbReference type="PROSITE-ProRule" id="PRU00042"/>
    </source>
</evidence>
<comment type="similarity">
    <text evidence="2">Belongs to the requiem/DPF family.</text>
</comment>
<keyword evidence="4" id="KW-0677">Repeat</keyword>
<feature type="compositionally biased region" description="Basic and acidic residues" evidence="11">
    <location>
        <begin position="97"/>
        <end position="109"/>
    </location>
</feature>
<dbReference type="AlphaFoldDB" id="A0A085NLB8"/>
<keyword evidence="8" id="KW-0804">Transcription</keyword>
<dbReference type="InterPro" id="IPR013083">
    <property type="entry name" value="Znf_RING/FYVE/PHD"/>
</dbReference>
<evidence type="ECO:0000256" key="1">
    <source>
        <dbReference type="ARBA" id="ARBA00004123"/>
    </source>
</evidence>
<keyword evidence="9" id="KW-0539">Nucleus</keyword>
<keyword evidence="12" id="KW-0812">Transmembrane</keyword>
<dbReference type="Pfam" id="PF00628">
    <property type="entry name" value="PHD"/>
    <property type="match status" value="2"/>
</dbReference>
<feature type="domain" description="PHD-type" evidence="13">
    <location>
        <begin position="274"/>
        <end position="334"/>
    </location>
</feature>
<protein>
    <submittedName>
        <fullName evidence="15">Uncharacterized protein</fullName>
    </submittedName>
</protein>
<feature type="domain" description="C2H2-type" evidence="14">
    <location>
        <begin position="184"/>
        <end position="211"/>
    </location>
</feature>
<dbReference type="InterPro" id="IPR001965">
    <property type="entry name" value="Znf_PHD"/>
</dbReference>
<dbReference type="Gene3D" id="3.30.40.10">
    <property type="entry name" value="Zinc/RING finger domain, C3HC4 (zinc finger)"/>
    <property type="match status" value="1"/>
</dbReference>
<dbReference type="InterPro" id="IPR019787">
    <property type="entry name" value="Znf_PHD-finger"/>
</dbReference>
<feature type="region of interest" description="Disordered" evidence="11">
    <location>
        <begin position="70"/>
        <end position="114"/>
    </location>
</feature>
<dbReference type="Proteomes" id="UP000030758">
    <property type="component" value="Unassembled WGS sequence"/>
</dbReference>
<dbReference type="SMART" id="SM00249">
    <property type="entry name" value="PHD"/>
    <property type="match status" value="2"/>
</dbReference>
<dbReference type="InterPro" id="IPR026112">
    <property type="entry name" value="AMN"/>
</dbReference>
<feature type="compositionally biased region" description="Acidic residues" evidence="11">
    <location>
        <begin position="137"/>
        <end position="153"/>
    </location>
</feature>
<evidence type="ECO:0000313" key="15">
    <source>
        <dbReference type="EMBL" id="KFD70264.1"/>
    </source>
</evidence>
<reference evidence="15" key="1">
    <citation type="journal article" date="2014" name="Nat. Genet.">
        <title>Genome and transcriptome of the porcine whipworm Trichuris suis.</title>
        <authorList>
            <person name="Jex A.R."/>
            <person name="Nejsum P."/>
            <person name="Schwarz E.M."/>
            <person name="Hu L."/>
            <person name="Young N.D."/>
            <person name="Hall R.S."/>
            <person name="Korhonen P.K."/>
            <person name="Liao S."/>
            <person name="Thamsborg S."/>
            <person name="Xia J."/>
            <person name="Xu P."/>
            <person name="Wang S."/>
            <person name="Scheerlinck J.P."/>
            <person name="Hofmann A."/>
            <person name="Sternberg P.W."/>
            <person name="Wang J."/>
            <person name="Gasser R.B."/>
        </authorList>
    </citation>
    <scope>NUCLEOTIDE SEQUENCE [LARGE SCALE GENOMIC DNA]</scope>
    <source>
        <strain evidence="15">DCEP-RM93F</strain>
    </source>
</reference>
<dbReference type="PANTHER" id="PTHR45888:SF5">
    <property type="entry name" value="D4, ISOFORM A"/>
    <property type="match status" value="1"/>
</dbReference>
<evidence type="ECO:0000256" key="6">
    <source>
        <dbReference type="ARBA" id="ARBA00022833"/>
    </source>
</evidence>
<keyword evidence="12" id="KW-0472">Membrane</keyword>
<dbReference type="PANTHER" id="PTHR45888">
    <property type="entry name" value="HL01030P-RELATED"/>
    <property type="match status" value="1"/>
</dbReference>
<organism evidence="15">
    <name type="scientific">Trichuris suis</name>
    <name type="common">pig whipworm</name>
    <dbReference type="NCBI Taxonomy" id="68888"/>
    <lineage>
        <taxon>Eukaryota</taxon>
        <taxon>Metazoa</taxon>
        <taxon>Ecdysozoa</taxon>
        <taxon>Nematoda</taxon>
        <taxon>Enoplea</taxon>
        <taxon>Dorylaimia</taxon>
        <taxon>Trichinellida</taxon>
        <taxon>Trichuridae</taxon>
        <taxon>Trichuris</taxon>
    </lineage>
</organism>
<dbReference type="PROSITE" id="PS00028">
    <property type="entry name" value="ZINC_FINGER_C2H2_1"/>
    <property type="match status" value="1"/>
</dbReference>
<name>A0A085NLB8_9BILA</name>
<feature type="region of interest" description="Disordered" evidence="11">
    <location>
        <begin position="137"/>
        <end position="183"/>
    </location>
</feature>
<feature type="compositionally biased region" description="Basic residues" evidence="11">
    <location>
        <begin position="157"/>
        <end position="170"/>
    </location>
</feature>
<proteinExistence type="inferred from homology"/>
<evidence type="ECO:0000256" key="7">
    <source>
        <dbReference type="ARBA" id="ARBA00023015"/>
    </source>
</evidence>
<keyword evidence="5 10" id="KW-0863">Zinc-finger</keyword>